<dbReference type="Gene3D" id="1.20.5.130">
    <property type="match status" value="1"/>
</dbReference>
<dbReference type="GO" id="GO:0005576">
    <property type="term" value="C:extracellular region"/>
    <property type="evidence" value="ECO:0007669"/>
    <property type="project" value="InterPro"/>
</dbReference>
<dbReference type="InterPro" id="IPR002633">
    <property type="entry name" value="Bacteriocin_IIa"/>
</dbReference>
<dbReference type="InterPro" id="IPR023384">
    <property type="entry name" value="Bacteriocin_IIa_CS"/>
</dbReference>
<feature type="signal peptide" evidence="6">
    <location>
        <begin position="1"/>
        <end position="26"/>
    </location>
</feature>
<keyword evidence="2" id="KW-0929">Antimicrobial</keyword>
<keyword evidence="4" id="KW-0078">Bacteriocin</keyword>
<proteinExistence type="inferred from homology"/>
<keyword evidence="6" id="KW-0732">Signal</keyword>
<accession>A0A0A1MNL7</accession>
<evidence type="ECO:0000313" key="7">
    <source>
        <dbReference type="EMBL" id="CEI81247.1"/>
    </source>
</evidence>
<comment type="similarity">
    <text evidence="1">Belongs to the bacteriocin class IIA/YGNGV family.</text>
</comment>
<evidence type="ECO:0000313" key="8">
    <source>
        <dbReference type="Proteomes" id="UP000040453"/>
    </source>
</evidence>
<evidence type="ECO:0000256" key="4">
    <source>
        <dbReference type="ARBA" id="ARBA00023048"/>
    </source>
</evidence>
<dbReference type="RefSeq" id="WP_052484915.1">
    <property type="nucleotide sequence ID" value="NZ_CAXOIH010000010.1"/>
</dbReference>
<evidence type="ECO:0000256" key="3">
    <source>
        <dbReference type="ARBA" id="ARBA00023022"/>
    </source>
</evidence>
<organism evidence="7 8">
    <name type="scientific">Oceanobacillus oncorhynchi</name>
    <dbReference type="NCBI Taxonomy" id="545501"/>
    <lineage>
        <taxon>Bacteria</taxon>
        <taxon>Bacillati</taxon>
        <taxon>Bacillota</taxon>
        <taxon>Bacilli</taxon>
        <taxon>Bacillales</taxon>
        <taxon>Bacillaceae</taxon>
        <taxon>Oceanobacillus</taxon>
    </lineage>
</organism>
<evidence type="ECO:0000256" key="1">
    <source>
        <dbReference type="ARBA" id="ARBA00007999"/>
    </source>
</evidence>
<dbReference type="Pfam" id="PF01721">
    <property type="entry name" value="Bacteriocin_II"/>
    <property type="match status" value="1"/>
</dbReference>
<gene>
    <name evidence="7" type="ORF">BN997_01065</name>
</gene>
<evidence type="ECO:0000256" key="6">
    <source>
        <dbReference type="SAM" id="SignalP"/>
    </source>
</evidence>
<dbReference type="GO" id="GO:0031640">
    <property type="term" value="P:killing of cells of another organism"/>
    <property type="evidence" value="ECO:0007669"/>
    <property type="project" value="UniProtKB-KW"/>
</dbReference>
<evidence type="ECO:0000256" key="5">
    <source>
        <dbReference type="SAM" id="MobiDB-lite"/>
    </source>
</evidence>
<dbReference type="PROSITE" id="PS60030">
    <property type="entry name" value="BACTERIOCIN_IIA"/>
    <property type="match status" value="1"/>
</dbReference>
<protein>
    <submittedName>
        <fullName evidence="7">Class II bacteriocin</fullName>
    </submittedName>
</protein>
<dbReference type="OrthoDB" id="2226259at2"/>
<name>A0A0A1MNL7_9BACI</name>
<keyword evidence="8" id="KW-1185">Reference proteome</keyword>
<reference evidence="7 8" key="1">
    <citation type="submission" date="2014-11" db="EMBL/GenBank/DDBJ databases">
        <authorList>
            <person name="Urmite Genomes Urmite Genomes"/>
        </authorList>
    </citation>
    <scope>NUCLEOTIDE SEQUENCE [LARGE SCALE GENOMIC DNA]</scope>
    <source>
        <strain evidence="7 8">Oc5</strain>
    </source>
</reference>
<dbReference type="InterPro" id="IPR023388">
    <property type="entry name" value="Bacteriocin_IIa_dom_sf"/>
</dbReference>
<evidence type="ECO:0000256" key="2">
    <source>
        <dbReference type="ARBA" id="ARBA00022529"/>
    </source>
</evidence>
<dbReference type="EMBL" id="CDGG01000001">
    <property type="protein sequence ID" value="CEI81247.1"/>
    <property type="molecule type" value="Genomic_DNA"/>
</dbReference>
<feature type="region of interest" description="Disordered" evidence="5">
    <location>
        <begin position="76"/>
        <end position="100"/>
    </location>
</feature>
<dbReference type="Proteomes" id="UP000040453">
    <property type="component" value="Unassembled WGS sequence"/>
</dbReference>
<dbReference type="AlphaFoldDB" id="A0A0A1MNL7"/>
<keyword evidence="3" id="KW-0044">Antibiotic</keyword>
<sequence>MKKRMKLGLAALTLGLSAISTSGVQAASTDYGNGVHCDEKTCSVNWSETFQQSTDRAIESWATGLTSAPAKAKSAIESNYKSSNDSNRPESGTTTGSPSF</sequence>
<feature type="chain" id="PRO_5001976285" evidence="6">
    <location>
        <begin position="27"/>
        <end position="100"/>
    </location>
</feature>
<dbReference type="GO" id="GO:0042742">
    <property type="term" value="P:defense response to bacterium"/>
    <property type="evidence" value="ECO:0007669"/>
    <property type="project" value="UniProtKB-KW"/>
</dbReference>